<evidence type="ECO:0000313" key="1">
    <source>
        <dbReference type="EMBL" id="CAG8828764.1"/>
    </source>
</evidence>
<keyword evidence="2" id="KW-1185">Reference proteome</keyword>
<reference evidence="1" key="1">
    <citation type="submission" date="2021-06" db="EMBL/GenBank/DDBJ databases">
        <authorList>
            <person name="Kallberg Y."/>
            <person name="Tangrot J."/>
            <person name="Rosling A."/>
        </authorList>
    </citation>
    <scope>NUCLEOTIDE SEQUENCE</scope>
    <source>
        <strain evidence="1">MA461A</strain>
    </source>
</reference>
<accession>A0ACA9S5X0</accession>
<evidence type="ECO:0000313" key="2">
    <source>
        <dbReference type="Proteomes" id="UP000789920"/>
    </source>
</evidence>
<dbReference type="Proteomes" id="UP000789920">
    <property type="component" value="Unassembled WGS sequence"/>
</dbReference>
<feature type="non-terminal residue" evidence="1">
    <location>
        <position position="1"/>
    </location>
</feature>
<sequence>MIFEELFQKYRKTEPTSLFVLKNFVLILLLIAILGYTWLIIWGIYDDNPVIQNSLEEANNIPIPVVLVFASQKTNISCHFVNASGIQNCSQYIEYLPDSNGLNYFM</sequence>
<feature type="non-terminal residue" evidence="1">
    <location>
        <position position="106"/>
    </location>
</feature>
<dbReference type="EMBL" id="CAJVQC010096035">
    <property type="protein sequence ID" value="CAG8828764.1"/>
    <property type="molecule type" value="Genomic_DNA"/>
</dbReference>
<comment type="caution">
    <text evidence="1">The sequence shown here is derived from an EMBL/GenBank/DDBJ whole genome shotgun (WGS) entry which is preliminary data.</text>
</comment>
<organism evidence="1 2">
    <name type="scientific">Racocetra persica</name>
    <dbReference type="NCBI Taxonomy" id="160502"/>
    <lineage>
        <taxon>Eukaryota</taxon>
        <taxon>Fungi</taxon>
        <taxon>Fungi incertae sedis</taxon>
        <taxon>Mucoromycota</taxon>
        <taxon>Glomeromycotina</taxon>
        <taxon>Glomeromycetes</taxon>
        <taxon>Diversisporales</taxon>
        <taxon>Gigasporaceae</taxon>
        <taxon>Racocetra</taxon>
    </lineage>
</organism>
<protein>
    <submittedName>
        <fullName evidence="1">21167_t:CDS:1</fullName>
    </submittedName>
</protein>
<gene>
    <name evidence="1" type="ORF">RPERSI_LOCUS27329</name>
</gene>
<proteinExistence type="predicted"/>
<name>A0ACA9S5X0_9GLOM</name>